<evidence type="ECO:0000256" key="1">
    <source>
        <dbReference type="ARBA" id="ARBA00022741"/>
    </source>
</evidence>
<feature type="binding site" evidence="6">
    <location>
        <begin position="213"/>
        <end position="220"/>
    </location>
    <ligand>
        <name>ATP</name>
        <dbReference type="ChEBI" id="CHEBI:30616"/>
    </ligand>
</feature>
<proteinExistence type="inferred from homology"/>
<keyword evidence="3 6" id="KW-0518">Myosin</keyword>
<dbReference type="Pfam" id="PF00063">
    <property type="entry name" value="Myosin_head"/>
    <property type="match status" value="1"/>
</dbReference>
<gene>
    <name evidence="9" type="ORF">FisN_25Hh113</name>
</gene>
<evidence type="ECO:0000259" key="8">
    <source>
        <dbReference type="PROSITE" id="PS51456"/>
    </source>
</evidence>
<name>A0A1Z5JWL3_FISSO</name>
<dbReference type="OrthoDB" id="46642at2759"/>
<dbReference type="PROSITE" id="PS50096">
    <property type="entry name" value="IQ"/>
    <property type="match status" value="1"/>
</dbReference>
<dbReference type="InterPro" id="IPR027417">
    <property type="entry name" value="P-loop_NTPase"/>
</dbReference>
<dbReference type="PROSITE" id="PS51456">
    <property type="entry name" value="MYOSIN_MOTOR"/>
    <property type="match status" value="1"/>
</dbReference>
<dbReference type="Gene3D" id="1.10.10.820">
    <property type="match status" value="1"/>
</dbReference>
<dbReference type="GO" id="GO:0005524">
    <property type="term" value="F:ATP binding"/>
    <property type="evidence" value="ECO:0007669"/>
    <property type="project" value="UniProtKB-UniRule"/>
</dbReference>
<keyword evidence="4 6" id="KW-0505">Motor protein</keyword>
<feature type="coiled-coil region" evidence="7">
    <location>
        <begin position="1290"/>
        <end position="1317"/>
    </location>
</feature>
<dbReference type="Proteomes" id="UP000198406">
    <property type="component" value="Unassembled WGS sequence"/>
</dbReference>
<dbReference type="InParanoid" id="A0A1Z5JWL3"/>
<feature type="domain" description="Myosin motor" evidence="8">
    <location>
        <begin position="83"/>
        <end position="817"/>
    </location>
</feature>
<keyword evidence="5 6" id="KW-0009">Actin-binding</keyword>
<evidence type="ECO:0000256" key="3">
    <source>
        <dbReference type="ARBA" id="ARBA00023123"/>
    </source>
</evidence>
<dbReference type="GO" id="GO:0016020">
    <property type="term" value="C:membrane"/>
    <property type="evidence" value="ECO:0007669"/>
    <property type="project" value="TreeGrafter"/>
</dbReference>
<protein>
    <recommendedName>
        <fullName evidence="8">Myosin motor domain-containing protein</fullName>
    </recommendedName>
</protein>
<dbReference type="InterPro" id="IPR001609">
    <property type="entry name" value="Myosin_head_motor_dom-like"/>
</dbReference>
<keyword evidence="2 6" id="KW-0067">ATP-binding</keyword>
<evidence type="ECO:0000256" key="2">
    <source>
        <dbReference type="ARBA" id="ARBA00022840"/>
    </source>
</evidence>
<dbReference type="PRINTS" id="PR00193">
    <property type="entry name" value="MYOSINHEAVY"/>
</dbReference>
<evidence type="ECO:0000256" key="7">
    <source>
        <dbReference type="SAM" id="Coils"/>
    </source>
</evidence>
<comment type="similarity">
    <text evidence="6">Belongs to the TRAFAC class myosin-kinesin ATPase superfamily. Myosin family.</text>
</comment>
<keyword evidence="1 6" id="KW-0547">Nucleotide-binding</keyword>
<dbReference type="GO" id="GO:0007015">
    <property type="term" value="P:actin filament organization"/>
    <property type="evidence" value="ECO:0007669"/>
    <property type="project" value="TreeGrafter"/>
</dbReference>
<feature type="coiled-coil region" evidence="7">
    <location>
        <begin position="1065"/>
        <end position="1121"/>
    </location>
</feature>
<organism evidence="9 10">
    <name type="scientific">Fistulifera solaris</name>
    <name type="common">Oleaginous diatom</name>
    <dbReference type="NCBI Taxonomy" id="1519565"/>
    <lineage>
        <taxon>Eukaryota</taxon>
        <taxon>Sar</taxon>
        <taxon>Stramenopiles</taxon>
        <taxon>Ochrophyta</taxon>
        <taxon>Bacillariophyta</taxon>
        <taxon>Bacillariophyceae</taxon>
        <taxon>Bacillariophycidae</taxon>
        <taxon>Naviculales</taxon>
        <taxon>Naviculaceae</taxon>
        <taxon>Fistulifera</taxon>
    </lineage>
</organism>
<dbReference type="SMART" id="SM00242">
    <property type="entry name" value="MYSc"/>
    <property type="match status" value="1"/>
</dbReference>
<dbReference type="CDD" id="cd00124">
    <property type="entry name" value="MYSc"/>
    <property type="match status" value="1"/>
</dbReference>
<dbReference type="SUPFAM" id="SSF52540">
    <property type="entry name" value="P-loop containing nucleoside triphosphate hydrolases"/>
    <property type="match status" value="1"/>
</dbReference>
<dbReference type="GO" id="GO:0051015">
    <property type="term" value="F:actin filament binding"/>
    <property type="evidence" value="ECO:0007669"/>
    <property type="project" value="TreeGrafter"/>
</dbReference>
<evidence type="ECO:0000256" key="6">
    <source>
        <dbReference type="PROSITE-ProRule" id="PRU00782"/>
    </source>
</evidence>
<dbReference type="GO" id="GO:0016459">
    <property type="term" value="C:myosin complex"/>
    <property type="evidence" value="ECO:0007669"/>
    <property type="project" value="UniProtKB-KW"/>
</dbReference>
<evidence type="ECO:0000256" key="5">
    <source>
        <dbReference type="ARBA" id="ARBA00023203"/>
    </source>
</evidence>
<reference evidence="9 10" key="1">
    <citation type="journal article" date="2015" name="Plant Cell">
        <title>Oil accumulation by the oleaginous diatom Fistulifera solaris as revealed by the genome and transcriptome.</title>
        <authorList>
            <person name="Tanaka T."/>
            <person name="Maeda Y."/>
            <person name="Veluchamy A."/>
            <person name="Tanaka M."/>
            <person name="Abida H."/>
            <person name="Marechal E."/>
            <person name="Bowler C."/>
            <person name="Muto M."/>
            <person name="Sunaga Y."/>
            <person name="Tanaka M."/>
            <person name="Yoshino T."/>
            <person name="Taniguchi T."/>
            <person name="Fukuda Y."/>
            <person name="Nemoto M."/>
            <person name="Matsumoto M."/>
            <person name="Wong P.S."/>
            <person name="Aburatani S."/>
            <person name="Fujibuchi W."/>
        </authorList>
    </citation>
    <scope>NUCLEOTIDE SEQUENCE [LARGE SCALE GENOMIC DNA]</scope>
    <source>
        <strain evidence="9 10">JPCC DA0580</strain>
    </source>
</reference>
<dbReference type="GO" id="GO:0005737">
    <property type="term" value="C:cytoplasm"/>
    <property type="evidence" value="ECO:0007669"/>
    <property type="project" value="TreeGrafter"/>
</dbReference>
<dbReference type="GO" id="GO:0000146">
    <property type="term" value="F:microfilament motor activity"/>
    <property type="evidence" value="ECO:0007669"/>
    <property type="project" value="TreeGrafter"/>
</dbReference>
<dbReference type="PANTHER" id="PTHR13140:SF706">
    <property type="entry name" value="DILUTE CLASS UNCONVENTIONAL MYOSIN, ISOFORM C"/>
    <property type="match status" value="1"/>
</dbReference>
<dbReference type="Gene3D" id="1.20.58.530">
    <property type="match status" value="1"/>
</dbReference>
<evidence type="ECO:0000313" key="10">
    <source>
        <dbReference type="Proteomes" id="UP000198406"/>
    </source>
</evidence>
<evidence type="ECO:0000256" key="4">
    <source>
        <dbReference type="ARBA" id="ARBA00023175"/>
    </source>
</evidence>
<dbReference type="Gene3D" id="1.20.5.4820">
    <property type="match status" value="1"/>
</dbReference>
<accession>A0A1Z5JWL3</accession>
<feature type="coiled-coil region" evidence="7">
    <location>
        <begin position="1151"/>
        <end position="1214"/>
    </location>
</feature>
<keyword evidence="10" id="KW-1185">Reference proteome</keyword>
<sequence length="1324" mass="153013">MTSTRNCVGESVFIRDDLYEWLPAVITELDLENDRALVETKLPDTWKKHTVLVNEDSDGALNQQKWVTLSDYPRHKLPRRSDIIVRDMADIPHLHEATMLYQIKERHAQQKPYTRVGEIVVAVNPCRWIPELYSQETQKAYACNLVWNHPTVEAGISSSEEKKDDDTNTRTSPTSFGGVYDRLGYEPHVYEVSALAYRGLVMDKKDQAIFVSGESGAGKTETVKIVLKHLARLPEWGSNYSGSDHSSHTMVDNILESIPLFEAFGNAKTKRNHNSSRFAKVTNLQFSEDENKQMSFLTGIYTEAHLLEKSRVVSQFPDERNFHVFYQLLSASAEEKEELLGEDWRNSSPCDFRYLVTTSNDASHQNDLKDWENTLHALQFFGWNNEELKSLIQALGVLLRLGNISFTDTTDGEAVIDNRDELQKLSKDLGVSTEALEKAMTSKRIKVVDDEVDVPLPSSQAKECCDALAKIIYSRLFEVLADRINKKTHVNDHYGSRVISLLDMFGFESFDTNGFDQLCVNYSNEKLQQKYVHDNILRLTKEYRDEGITLFDIDSIDNACTVALFENTRGIITVLDDECLRPNGTDESFVYKLKGTSRALIENNLHTKTEFSIHHYAGPVAYDAKGFIERNSDKLPRDVILVASKSSNGIIRSELMQLIREEEMSLRTKKRKTSIMQKFQVQLHSLLDNMSNMQVRYIRCIKPNDFLEASRTDHLKTLQQIKCAGLVTAIEMGRKTFPDKLSFSLIEQRFSCLLSSDYQSMLKDIPLHDRACLMMTFIFANYVGSFDDDETGLPYACGKTNIYFRAGAVEHLESLRRSLFSNKATVLQAWYRAKTQLRKYSSLRRSVVFIQACNKSRKQRLQYLTLKSGILRLQAVYFSCQLRILYEKKRGAAVAVQRCYRLLFARRNAVFRIQSWFRHRIAERLLARRCHAALMLQSLFRARFSKTKVNRLRCAALKLTSFVRMALVRRRYAEARQASRTRLCTTQEFGHDKAHMPITKDTQNHFEAHCGFVPEAEMEATHHDENRKAIRDEMCTIDLTDNEKTVCRYCNHLRHDDSSVNRQRIRDLRQEIVHVTEEAELHNRLVEAEFEERIADYESEVLQLQNNVAYLEAEKSALLAQIDTVQLNYTKTIQLLQRGMRDTTNSHKEYLAKIMSQLERSNEQRKAETARFSEELHSMKLSSDAKIQALEKENNVLRNALDEHERLRQFVSEKTDVMREMQRLLRKMEKLLSPQQILLAIDYASNDACQRHAVIEKHISAKCRKTLYHLEDLIMHTLHTRTSNGFEAEIIGLQNQLVRAYEDKEQLQEEIALLRSTQVHDRQT</sequence>
<dbReference type="Gene3D" id="1.20.120.720">
    <property type="entry name" value="Myosin VI head, motor domain, U50 subdomain"/>
    <property type="match status" value="1"/>
</dbReference>
<dbReference type="Gene3D" id="3.40.850.10">
    <property type="entry name" value="Kinesin motor domain"/>
    <property type="match status" value="1"/>
</dbReference>
<comment type="caution">
    <text evidence="9">The sequence shown here is derived from an EMBL/GenBank/DDBJ whole genome shotgun (WGS) entry which is preliminary data.</text>
</comment>
<keyword evidence="7" id="KW-0175">Coiled coil</keyword>
<evidence type="ECO:0000313" key="9">
    <source>
        <dbReference type="EMBL" id="GAX18131.1"/>
    </source>
</evidence>
<dbReference type="EMBL" id="BDSP01000124">
    <property type="protein sequence ID" value="GAX18131.1"/>
    <property type="molecule type" value="Genomic_DNA"/>
</dbReference>
<feature type="region of interest" description="Actin-binding" evidence="6">
    <location>
        <begin position="683"/>
        <end position="705"/>
    </location>
</feature>
<dbReference type="InterPro" id="IPR036961">
    <property type="entry name" value="Kinesin_motor_dom_sf"/>
</dbReference>
<dbReference type="PANTHER" id="PTHR13140">
    <property type="entry name" value="MYOSIN"/>
    <property type="match status" value="1"/>
</dbReference>